<dbReference type="PANTHER" id="PTHR43798:SF33">
    <property type="entry name" value="HYDROLASE, PUTATIVE (AFU_ORTHOLOGUE AFUA_2G14860)-RELATED"/>
    <property type="match status" value="1"/>
</dbReference>
<dbReference type="InterPro" id="IPR029058">
    <property type="entry name" value="AB_hydrolase_fold"/>
</dbReference>
<dbReference type="Pfam" id="PF00561">
    <property type="entry name" value="Abhydrolase_1"/>
    <property type="match status" value="1"/>
</dbReference>
<gene>
    <name evidence="2" type="ORF">METZ01_LOCUS248779</name>
</gene>
<feature type="domain" description="AB hydrolase-1" evidence="1">
    <location>
        <begin position="24"/>
        <end position="145"/>
    </location>
</feature>
<dbReference type="PRINTS" id="PR00111">
    <property type="entry name" value="ABHYDROLASE"/>
</dbReference>
<proteinExistence type="predicted"/>
<dbReference type="InterPro" id="IPR000639">
    <property type="entry name" value="Epox_hydrolase-like"/>
</dbReference>
<evidence type="ECO:0000259" key="1">
    <source>
        <dbReference type="Pfam" id="PF00561"/>
    </source>
</evidence>
<dbReference type="PRINTS" id="PR00412">
    <property type="entry name" value="EPOXHYDRLASE"/>
</dbReference>
<dbReference type="AlphaFoldDB" id="A0A382I963"/>
<dbReference type="InterPro" id="IPR050266">
    <property type="entry name" value="AB_hydrolase_sf"/>
</dbReference>
<dbReference type="Gene3D" id="3.40.50.1820">
    <property type="entry name" value="alpha/beta hydrolase"/>
    <property type="match status" value="1"/>
</dbReference>
<dbReference type="PANTHER" id="PTHR43798">
    <property type="entry name" value="MONOACYLGLYCEROL LIPASE"/>
    <property type="match status" value="1"/>
</dbReference>
<dbReference type="GO" id="GO:0016020">
    <property type="term" value="C:membrane"/>
    <property type="evidence" value="ECO:0007669"/>
    <property type="project" value="TreeGrafter"/>
</dbReference>
<protein>
    <recommendedName>
        <fullName evidence="1">AB hydrolase-1 domain-containing protein</fullName>
    </recommendedName>
</protein>
<sequence>MKRTKGYANGEFGQIHYLTCGEGPPLVLQHQSPTSMVQFDKVIPLLAAEGIQAITIDLPGYGGSDGPDHVPTIAEYAHIVPAVLDHLGIGKVDLLGHHTGAICATEVLLQHPERIDRIILNGPFPLTDEERAFFTEHLGKEREWVPREDGSHLTEQWSFRMAAQP</sequence>
<dbReference type="SUPFAM" id="SSF53474">
    <property type="entry name" value="alpha/beta-Hydrolases"/>
    <property type="match status" value="1"/>
</dbReference>
<reference evidence="2" key="1">
    <citation type="submission" date="2018-05" db="EMBL/GenBank/DDBJ databases">
        <authorList>
            <person name="Lanie J.A."/>
            <person name="Ng W.-L."/>
            <person name="Kazmierczak K.M."/>
            <person name="Andrzejewski T.M."/>
            <person name="Davidsen T.M."/>
            <person name="Wayne K.J."/>
            <person name="Tettelin H."/>
            <person name="Glass J.I."/>
            <person name="Rusch D."/>
            <person name="Podicherti R."/>
            <person name="Tsui H.-C.T."/>
            <person name="Winkler M.E."/>
        </authorList>
    </citation>
    <scope>NUCLEOTIDE SEQUENCE</scope>
</reference>
<dbReference type="GO" id="GO:0003824">
    <property type="term" value="F:catalytic activity"/>
    <property type="evidence" value="ECO:0007669"/>
    <property type="project" value="InterPro"/>
</dbReference>
<organism evidence="2">
    <name type="scientific">marine metagenome</name>
    <dbReference type="NCBI Taxonomy" id="408172"/>
    <lineage>
        <taxon>unclassified sequences</taxon>
        <taxon>metagenomes</taxon>
        <taxon>ecological metagenomes</taxon>
    </lineage>
</organism>
<name>A0A382I963_9ZZZZ</name>
<dbReference type="EMBL" id="UINC01065843">
    <property type="protein sequence ID" value="SVB95925.1"/>
    <property type="molecule type" value="Genomic_DNA"/>
</dbReference>
<dbReference type="InterPro" id="IPR000073">
    <property type="entry name" value="AB_hydrolase_1"/>
</dbReference>
<feature type="non-terminal residue" evidence="2">
    <location>
        <position position="165"/>
    </location>
</feature>
<accession>A0A382I963</accession>
<evidence type="ECO:0000313" key="2">
    <source>
        <dbReference type="EMBL" id="SVB95925.1"/>
    </source>
</evidence>